<sequence length="538" mass="61306">MAKASSYLFKIASHPQEFEQIFRLNHETFAEEIPQHEKNEQGLLVDAYHEHNTYIIALKEKEVIGMISLADNRPFSLDKKLGDIGDYLPNQMNIHRLCEIRLLSVKGKYRKTKVFIGLLRMLHHVFKEKGYEGAVISGILREEKLYRHIGFIPFAHQVGSAGAIYQPMYITKDHILLTEKLLPSPVSFLPGPVRVSEEILQTLGRQAFSHRDAAFMELIRRVQASLTQMTQANFVQIMIGTGTLANDAVAAQLALLKGKGLVLSNGEFGERLVNRAKRYQLQCRIVRKTWGEPFTETELAAELDSEIDWIWYVHCETSTGTVNEIERITRMIGGKPIKQAVDCISTIGALPVDLKNVYLATGVSGKGTESISGLAFVFHNHEIQPNEHIPPYLDLGLYYLHDSVPYTHSSSLLSALEQALTKDFTKKYSDVANMYAYTYKRLTDSQFELLPKEQQHSSPIISILLDKQISSVEIGEWMRRQGYYLHYQSSYLQERNWIQISMLGNVSLAEILDMLDLFESMCLYLRNLQDEITEALLD</sequence>
<gene>
    <name evidence="6" type="ORF">EM808_23635</name>
</gene>
<name>A0A3S2U733_9BACI</name>
<dbReference type="EMBL" id="RZTZ01000015">
    <property type="protein sequence ID" value="RVT57744.1"/>
    <property type="molecule type" value="Genomic_DNA"/>
</dbReference>
<accession>A0A3S2U733</accession>
<dbReference type="Pfam" id="PF00266">
    <property type="entry name" value="Aminotran_5"/>
    <property type="match status" value="1"/>
</dbReference>
<dbReference type="GO" id="GO:0008483">
    <property type="term" value="F:transaminase activity"/>
    <property type="evidence" value="ECO:0007669"/>
    <property type="project" value="UniProtKB-KW"/>
</dbReference>
<feature type="domain" description="N-acetyltransferase" evidence="5">
    <location>
        <begin position="7"/>
        <end position="171"/>
    </location>
</feature>
<dbReference type="SUPFAM" id="SSF55729">
    <property type="entry name" value="Acyl-CoA N-acyltransferases (Nat)"/>
    <property type="match status" value="1"/>
</dbReference>
<evidence type="ECO:0000313" key="6">
    <source>
        <dbReference type="EMBL" id="RVT57744.1"/>
    </source>
</evidence>
<dbReference type="InterPro" id="IPR015422">
    <property type="entry name" value="PyrdxlP-dep_Trfase_small"/>
</dbReference>
<organism evidence="6 7">
    <name type="scientific">Niallia taxi</name>
    <dbReference type="NCBI Taxonomy" id="2499688"/>
    <lineage>
        <taxon>Bacteria</taxon>
        <taxon>Bacillati</taxon>
        <taxon>Bacillota</taxon>
        <taxon>Bacilli</taxon>
        <taxon>Bacillales</taxon>
        <taxon>Bacillaceae</taxon>
        <taxon>Niallia</taxon>
    </lineage>
</organism>
<dbReference type="InterPro" id="IPR016181">
    <property type="entry name" value="Acyl_CoA_acyltransferase"/>
</dbReference>
<keyword evidence="7" id="KW-1185">Reference proteome</keyword>
<dbReference type="Gene3D" id="3.40.630.30">
    <property type="match status" value="1"/>
</dbReference>
<comment type="caution">
    <text evidence="6">The sequence shown here is derived from an EMBL/GenBank/DDBJ whole genome shotgun (WGS) entry which is preliminary data.</text>
</comment>
<dbReference type="Pfam" id="PF13444">
    <property type="entry name" value="Acetyltransf_5"/>
    <property type="match status" value="1"/>
</dbReference>
<evidence type="ECO:0000256" key="4">
    <source>
        <dbReference type="ARBA" id="ARBA00022898"/>
    </source>
</evidence>
<evidence type="ECO:0000256" key="3">
    <source>
        <dbReference type="ARBA" id="ARBA00022679"/>
    </source>
</evidence>
<evidence type="ECO:0000259" key="5">
    <source>
        <dbReference type="PROSITE" id="PS51186"/>
    </source>
</evidence>
<dbReference type="PROSITE" id="PS51186">
    <property type="entry name" value="GNAT"/>
    <property type="match status" value="1"/>
</dbReference>
<dbReference type="SUPFAM" id="SSF53383">
    <property type="entry name" value="PLP-dependent transferases"/>
    <property type="match status" value="1"/>
</dbReference>
<dbReference type="InterPro" id="IPR000182">
    <property type="entry name" value="GNAT_dom"/>
</dbReference>
<keyword evidence="4" id="KW-0663">Pyridoxal phosphate</keyword>
<dbReference type="InterPro" id="IPR015421">
    <property type="entry name" value="PyrdxlP-dep_Trfase_major"/>
</dbReference>
<evidence type="ECO:0000256" key="1">
    <source>
        <dbReference type="ARBA" id="ARBA00001933"/>
    </source>
</evidence>
<comment type="cofactor">
    <cofactor evidence="1">
        <name>pyridoxal 5'-phosphate</name>
        <dbReference type="ChEBI" id="CHEBI:597326"/>
    </cofactor>
</comment>
<dbReference type="Gene3D" id="3.40.640.10">
    <property type="entry name" value="Type I PLP-dependent aspartate aminotransferase-like (Major domain)"/>
    <property type="match status" value="1"/>
</dbReference>
<dbReference type="InterPro" id="IPR015424">
    <property type="entry name" value="PyrdxlP-dep_Trfase"/>
</dbReference>
<dbReference type="Gene3D" id="3.90.1150.10">
    <property type="entry name" value="Aspartate Aminotransferase, domain 1"/>
    <property type="match status" value="1"/>
</dbReference>
<dbReference type="AlphaFoldDB" id="A0A3S2U733"/>
<keyword evidence="2 6" id="KW-0032">Aminotransferase</keyword>
<dbReference type="InterPro" id="IPR000192">
    <property type="entry name" value="Aminotrans_V_dom"/>
</dbReference>
<evidence type="ECO:0000256" key="2">
    <source>
        <dbReference type="ARBA" id="ARBA00022576"/>
    </source>
</evidence>
<evidence type="ECO:0000313" key="7">
    <source>
        <dbReference type="Proteomes" id="UP000288024"/>
    </source>
</evidence>
<proteinExistence type="predicted"/>
<keyword evidence="3 6" id="KW-0808">Transferase</keyword>
<dbReference type="Proteomes" id="UP000288024">
    <property type="component" value="Unassembled WGS sequence"/>
</dbReference>
<protein>
    <submittedName>
        <fullName evidence="6">Alanine--glyoxylate aminotransferase family protein</fullName>
    </submittedName>
</protein>
<dbReference type="RefSeq" id="WP_127741469.1">
    <property type="nucleotide sequence ID" value="NZ_RZTZ01000015.1"/>
</dbReference>
<reference evidence="6 7" key="1">
    <citation type="submission" date="2019-01" db="EMBL/GenBank/DDBJ databases">
        <title>Bacillus sp. M5HDSG1-1, whole genome shotgun sequence.</title>
        <authorList>
            <person name="Tuo L."/>
        </authorList>
    </citation>
    <scope>NUCLEOTIDE SEQUENCE [LARGE SCALE GENOMIC DNA]</scope>
    <source>
        <strain evidence="6 7">M5HDSG1-1</strain>
    </source>
</reference>
<dbReference type="GO" id="GO:0016747">
    <property type="term" value="F:acyltransferase activity, transferring groups other than amino-acyl groups"/>
    <property type="evidence" value="ECO:0007669"/>
    <property type="project" value="InterPro"/>
</dbReference>
<dbReference type="PANTHER" id="PTHR42778:SF1">
    <property type="entry name" value="2-AMINOETHYLPHOSPHONATE--PYRUVATE TRANSAMINASE"/>
    <property type="match status" value="1"/>
</dbReference>
<dbReference type="PANTHER" id="PTHR42778">
    <property type="entry name" value="2-AMINOETHYLPHOSPHONATE--PYRUVATE TRANSAMINASE"/>
    <property type="match status" value="1"/>
</dbReference>